<dbReference type="InterPro" id="IPR013767">
    <property type="entry name" value="PAS_fold"/>
</dbReference>
<dbReference type="PROSITE" id="PS50113">
    <property type="entry name" value="PAC"/>
    <property type="match status" value="1"/>
</dbReference>
<dbReference type="EMBL" id="PGVD01000074">
    <property type="protein sequence ID" value="PLR90067.1"/>
    <property type="molecule type" value="Genomic_DNA"/>
</dbReference>
<evidence type="ECO:0000259" key="4">
    <source>
        <dbReference type="PROSITE" id="PS50887"/>
    </source>
</evidence>
<sequence>MKVEKGPRFKYIFVNEMGLLRAGLNKQCIGKSLQEVLTHERAVSLQKEYERILHNNKLSIFSDEIFLDDGTSIFGESVLSPVKDETGLTRYVVSVTRDITDTLVEKNRLIISEQRYRSIVDHNLDAIFSIDLMGHILEVNPAARRLTGYTEKQLKKCSIFELVSDSDLPVFKSLLDNSEDGYALESLDCRFLHKNNSHLTVHIKTVPIIIDAEIKGIYVITRDVSEQAKNAETIKFMAFHDQLTGVLNRRALLDDLDESIATTKRKKQAFALISIDLDRFKYLNDTLGHLFGDEILKKVADRLAELEKKGCRVYRPGGDEFVILLHHADRKKTARFAQKILTMFTESFYLQSGEYYITPSIGISMYPNDGKDAETLLKNADEALFRVKERGKAHFQFYRSDMNSSLGNVLTLETHLRKALERDELELYYQPQVNLASGEINSFEALIRWNSPELGFITPDEFIPLAEDTGLIVPIGNWVISTACKQIKAWTDKRNQQIRIAVNISPKQFLQPSLVNVIQTAIDEAGILPSSLEIEITEGAMEDTEETIPILNRLKELGIKISVDDFGTGYSSLNYLKQFPIDVLKIDQSFVRDILVNEKNAAITTTIIHLGRSLGMEVIAEGVENKEQADFLAKANCHKAQGYLFSKPLFYLTVEEQFI</sequence>
<evidence type="ECO:0000259" key="2">
    <source>
        <dbReference type="PROSITE" id="PS50113"/>
    </source>
</evidence>
<dbReference type="InterPro" id="IPR000700">
    <property type="entry name" value="PAS-assoc_C"/>
</dbReference>
<organism evidence="5 7">
    <name type="scientific">Bacillus canaveralius</name>
    <dbReference type="NCBI Taxonomy" id="1403243"/>
    <lineage>
        <taxon>Bacteria</taxon>
        <taxon>Bacillati</taxon>
        <taxon>Bacillota</taxon>
        <taxon>Bacilli</taxon>
        <taxon>Bacillales</taxon>
        <taxon>Bacillaceae</taxon>
        <taxon>Bacillus</taxon>
    </lineage>
</organism>
<dbReference type="SMART" id="SM00091">
    <property type="entry name" value="PAS"/>
    <property type="match status" value="1"/>
</dbReference>
<dbReference type="FunFam" id="3.30.70.270:FF:000001">
    <property type="entry name" value="Diguanylate cyclase domain protein"/>
    <property type="match status" value="1"/>
</dbReference>
<dbReference type="InterPro" id="IPR013656">
    <property type="entry name" value="PAS_4"/>
</dbReference>
<dbReference type="InterPro" id="IPR001610">
    <property type="entry name" value="PAC"/>
</dbReference>
<dbReference type="InterPro" id="IPR035919">
    <property type="entry name" value="EAL_sf"/>
</dbReference>
<dbReference type="InterPro" id="IPR000160">
    <property type="entry name" value="GGDEF_dom"/>
</dbReference>
<comment type="caution">
    <text evidence="5">The sequence shown here is derived from an EMBL/GenBank/DDBJ whole genome shotgun (WGS) entry which is preliminary data.</text>
</comment>
<reference evidence="6 8" key="2">
    <citation type="submission" date="2017-12" db="EMBL/GenBank/DDBJ databases">
        <title>Comparative Functional Genomics of Dry Heat Resistant strains isolated from the Viking Spacecraft.</title>
        <authorList>
            <person name="Seuylemezian A."/>
            <person name="Cooper K."/>
            <person name="Vaishampayan P."/>
        </authorList>
    </citation>
    <scope>NUCLEOTIDE SEQUENCE [LARGE SCALE GENOMIC DNA]</scope>
    <source>
        <strain evidence="6 8">ATCC 29669</strain>
    </source>
</reference>
<dbReference type="Gene3D" id="3.30.450.20">
    <property type="entry name" value="PAS domain"/>
    <property type="match status" value="2"/>
</dbReference>
<dbReference type="InterPro" id="IPR035965">
    <property type="entry name" value="PAS-like_dom_sf"/>
</dbReference>
<gene>
    <name evidence="5" type="ORF">CU635_15080</name>
    <name evidence="6" type="ORF">CVD25_20445</name>
</gene>
<dbReference type="InterPro" id="IPR000014">
    <property type="entry name" value="PAS"/>
</dbReference>
<keyword evidence="8" id="KW-1185">Reference proteome</keyword>
<dbReference type="PANTHER" id="PTHR44757">
    <property type="entry name" value="DIGUANYLATE CYCLASE DGCP"/>
    <property type="match status" value="1"/>
</dbReference>
<feature type="domain" description="PAC" evidence="2">
    <location>
        <begin position="54"/>
        <end position="111"/>
    </location>
</feature>
<dbReference type="OrthoDB" id="9759607at2"/>
<dbReference type="AlphaFoldDB" id="A0A2N5GJM3"/>
<dbReference type="SUPFAM" id="SSF55073">
    <property type="entry name" value="Nucleotide cyclase"/>
    <property type="match status" value="1"/>
</dbReference>
<dbReference type="InterPro" id="IPR001633">
    <property type="entry name" value="EAL_dom"/>
</dbReference>
<dbReference type="InterPro" id="IPR029787">
    <property type="entry name" value="Nucleotide_cyclase"/>
</dbReference>
<evidence type="ECO:0000313" key="7">
    <source>
        <dbReference type="Proteomes" id="UP000234951"/>
    </source>
</evidence>
<evidence type="ECO:0000313" key="5">
    <source>
        <dbReference type="EMBL" id="PLR81437.1"/>
    </source>
</evidence>
<dbReference type="PANTHER" id="PTHR44757:SF2">
    <property type="entry name" value="BIOFILM ARCHITECTURE MAINTENANCE PROTEIN MBAA"/>
    <property type="match status" value="1"/>
</dbReference>
<dbReference type="Proteomes" id="UP000235114">
    <property type="component" value="Unassembled WGS sequence"/>
</dbReference>
<feature type="domain" description="PAS" evidence="1">
    <location>
        <begin position="112"/>
        <end position="182"/>
    </location>
</feature>
<dbReference type="GO" id="GO:0006355">
    <property type="term" value="P:regulation of DNA-templated transcription"/>
    <property type="evidence" value="ECO:0007669"/>
    <property type="project" value="InterPro"/>
</dbReference>
<dbReference type="FunFam" id="3.20.20.450:FF:000001">
    <property type="entry name" value="Cyclic di-GMP phosphodiesterase yahA"/>
    <property type="match status" value="1"/>
</dbReference>
<dbReference type="SMART" id="SM00267">
    <property type="entry name" value="GGDEF"/>
    <property type="match status" value="1"/>
</dbReference>
<dbReference type="Pfam" id="PF00989">
    <property type="entry name" value="PAS"/>
    <property type="match status" value="1"/>
</dbReference>
<feature type="domain" description="EAL" evidence="3">
    <location>
        <begin position="409"/>
        <end position="659"/>
    </location>
</feature>
<dbReference type="SUPFAM" id="SSF55785">
    <property type="entry name" value="PYP-like sensor domain (PAS domain)"/>
    <property type="match status" value="2"/>
</dbReference>
<dbReference type="Pfam" id="PF00563">
    <property type="entry name" value="EAL"/>
    <property type="match status" value="1"/>
</dbReference>
<evidence type="ECO:0000313" key="6">
    <source>
        <dbReference type="EMBL" id="PLR90067.1"/>
    </source>
</evidence>
<accession>A0A2N5GJM3</accession>
<dbReference type="PROSITE" id="PS50887">
    <property type="entry name" value="GGDEF"/>
    <property type="match status" value="1"/>
</dbReference>
<dbReference type="CDD" id="cd01948">
    <property type="entry name" value="EAL"/>
    <property type="match status" value="1"/>
</dbReference>
<dbReference type="Proteomes" id="UP000234951">
    <property type="component" value="Unassembled WGS sequence"/>
</dbReference>
<dbReference type="Gene3D" id="3.30.70.270">
    <property type="match status" value="1"/>
</dbReference>
<dbReference type="CDD" id="cd01949">
    <property type="entry name" value="GGDEF"/>
    <property type="match status" value="1"/>
</dbReference>
<dbReference type="NCBIfam" id="TIGR00254">
    <property type="entry name" value="GGDEF"/>
    <property type="match status" value="1"/>
</dbReference>
<dbReference type="Pfam" id="PF08448">
    <property type="entry name" value="PAS_4"/>
    <property type="match status" value="1"/>
</dbReference>
<dbReference type="SMART" id="SM00052">
    <property type="entry name" value="EAL"/>
    <property type="match status" value="1"/>
</dbReference>
<dbReference type="SUPFAM" id="SSF141868">
    <property type="entry name" value="EAL domain-like"/>
    <property type="match status" value="1"/>
</dbReference>
<dbReference type="Gene3D" id="3.20.20.450">
    <property type="entry name" value="EAL domain"/>
    <property type="match status" value="1"/>
</dbReference>
<dbReference type="CDD" id="cd00130">
    <property type="entry name" value="PAS"/>
    <property type="match status" value="1"/>
</dbReference>
<evidence type="ECO:0000259" key="1">
    <source>
        <dbReference type="PROSITE" id="PS50112"/>
    </source>
</evidence>
<dbReference type="NCBIfam" id="TIGR00229">
    <property type="entry name" value="sensory_box"/>
    <property type="match status" value="1"/>
</dbReference>
<dbReference type="InterPro" id="IPR043128">
    <property type="entry name" value="Rev_trsase/Diguanyl_cyclase"/>
</dbReference>
<name>A0A2N5GJM3_9BACI</name>
<proteinExistence type="predicted"/>
<dbReference type="PROSITE" id="PS50883">
    <property type="entry name" value="EAL"/>
    <property type="match status" value="1"/>
</dbReference>
<evidence type="ECO:0000259" key="3">
    <source>
        <dbReference type="PROSITE" id="PS50883"/>
    </source>
</evidence>
<dbReference type="SMART" id="SM00086">
    <property type="entry name" value="PAC"/>
    <property type="match status" value="2"/>
</dbReference>
<reference evidence="5 7" key="1">
    <citation type="submission" date="2017-11" db="EMBL/GenBank/DDBJ databases">
        <title>Comparitive Functional Genomics of Dry Heat Resistant strains isolated from the Viking Spacecraft.</title>
        <authorList>
            <person name="Seuylemezian A."/>
            <person name="Cooper K."/>
            <person name="Vaishampayan P."/>
        </authorList>
    </citation>
    <scope>NUCLEOTIDE SEQUENCE [LARGE SCALE GENOMIC DNA]</scope>
    <source>
        <strain evidence="5 7">M4.6</strain>
    </source>
</reference>
<feature type="domain" description="GGDEF" evidence="4">
    <location>
        <begin position="268"/>
        <end position="400"/>
    </location>
</feature>
<dbReference type="EMBL" id="PGVA01000035">
    <property type="protein sequence ID" value="PLR81437.1"/>
    <property type="molecule type" value="Genomic_DNA"/>
</dbReference>
<evidence type="ECO:0000313" key="8">
    <source>
        <dbReference type="Proteomes" id="UP000235114"/>
    </source>
</evidence>
<dbReference type="InterPro" id="IPR052155">
    <property type="entry name" value="Biofilm_reg_signaling"/>
</dbReference>
<protein>
    <submittedName>
        <fullName evidence="5">Diguanylate cyclase</fullName>
    </submittedName>
</protein>
<dbReference type="Pfam" id="PF00990">
    <property type="entry name" value="GGDEF"/>
    <property type="match status" value="1"/>
</dbReference>
<dbReference type="PROSITE" id="PS50112">
    <property type="entry name" value="PAS"/>
    <property type="match status" value="1"/>
</dbReference>